<dbReference type="Pfam" id="PF00248">
    <property type="entry name" value="Aldo_ket_red"/>
    <property type="match status" value="1"/>
</dbReference>
<dbReference type="Proteomes" id="UP001161247">
    <property type="component" value="Chromosome 7"/>
</dbReference>
<dbReference type="Gene3D" id="3.20.20.100">
    <property type="entry name" value="NADP-dependent oxidoreductase domain"/>
    <property type="match status" value="1"/>
</dbReference>
<dbReference type="InterPro" id="IPR036812">
    <property type="entry name" value="NAD(P)_OxRdtase_dom_sf"/>
</dbReference>
<evidence type="ECO:0000313" key="2">
    <source>
        <dbReference type="EMBL" id="CAI9113277.1"/>
    </source>
</evidence>
<dbReference type="AlphaFoldDB" id="A0AAV1DZR2"/>
<dbReference type="InterPro" id="IPR020471">
    <property type="entry name" value="AKR"/>
</dbReference>
<dbReference type="GO" id="GO:0016491">
    <property type="term" value="F:oxidoreductase activity"/>
    <property type="evidence" value="ECO:0007669"/>
    <property type="project" value="InterPro"/>
</dbReference>
<gene>
    <name evidence="2" type="ORF">OLC1_LOCUS20320</name>
</gene>
<protein>
    <submittedName>
        <fullName evidence="2">OLC1v1013850C1</fullName>
    </submittedName>
</protein>
<dbReference type="SUPFAM" id="SSF51430">
    <property type="entry name" value="NAD(P)-linked oxidoreductase"/>
    <property type="match status" value="1"/>
</dbReference>
<feature type="domain" description="NADP-dependent oxidoreductase" evidence="1">
    <location>
        <begin position="2"/>
        <end position="101"/>
    </location>
</feature>
<organism evidence="2 3">
    <name type="scientific">Oldenlandia corymbosa var. corymbosa</name>
    <dbReference type="NCBI Taxonomy" id="529605"/>
    <lineage>
        <taxon>Eukaryota</taxon>
        <taxon>Viridiplantae</taxon>
        <taxon>Streptophyta</taxon>
        <taxon>Embryophyta</taxon>
        <taxon>Tracheophyta</taxon>
        <taxon>Spermatophyta</taxon>
        <taxon>Magnoliopsida</taxon>
        <taxon>eudicotyledons</taxon>
        <taxon>Gunneridae</taxon>
        <taxon>Pentapetalae</taxon>
        <taxon>asterids</taxon>
        <taxon>lamiids</taxon>
        <taxon>Gentianales</taxon>
        <taxon>Rubiaceae</taxon>
        <taxon>Rubioideae</taxon>
        <taxon>Spermacoceae</taxon>
        <taxon>Hedyotis-Oldenlandia complex</taxon>
        <taxon>Oldenlandia</taxon>
    </lineage>
</organism>
<sequence length="132" mass="15359">MNVCWQQRKLLPFCKEKGIQVCAWSPLGGYNNIWGTNEVIENEVLHDIATSKSKTVPQVALRWIYEQGASFVVKSFNKERMMPNLQIFDWELHEEENDKILQIPQRRLGTPDWFVVPNGPIKSDEELRDGDT</sequence>
<accession>A0AAV1DZR2</accession>
<reference evidence="2" key="1">
    <citation type="submission" date="2023-03" db="EMBL/GenBank/DDBJ databases">
        <authorList>
            <person name="Julca I."/>
        </authorList>
    </citation>
    <scope>NUCLEOTIDE SEQUENCE</scope>
</reference>
<proteinExistence type="predicted"/>
<dbReference type="InterPro" id="IPR023210">
    <property type="entry name" value="NADP_OxRdtase_dom"/>
</dbReference>
<keyword evidence="3" id="KW-1185">Reference proteome</keyword>
<evidence type="ECO:0000259" key="1">
    <source>
        <dbReference type="Pfam" id="PF00248"/>
    </source>
</evidence>
<name>A0AAV1DZR2_OLDCO</name>
<dbReference type="PANTHER" id="PTHR11732">
    <property type="entry name" value="ALDO/KETO REDUCTASE"/>
    <property type="match status" value="1"/>
</dbReference>
<dbReference type="EMBL" id="OX459124">
    <property type="protein sequence ID" value="CAI9113277.1"/>
    <property type="molecule type" value="Genomic_DNA"/>
</dbReference>
<evidence type="ECO:0000313" key="3">
    <source>
        <dbReference type="Proteomes" id="UP001161247"/>
    </source>
</evidence>